<gene>
    <name evidence="3" type="ORF">NQ317_014924</name>
</gene>
<sequence>MIGRYIVTCGSRGKWEGQHDAKCIRDQPPTLECPPAQSFTADQESHTALVQFRSPKTNINWKYVKAYPSWGKDLTGILKKGQYDIGFTVKDPETKLTSSCSFRITVD</sequence>
<organism evidence="3 4">
    <name type="scientific">Molorchus minor</name>
    <dbReference type="NCBI Taxonomy" id="1323400"/>
    <lineage>
        <taxon>Eukaryota</taxon>
        <taxon>Metazoa</taxon>
        <taxon>Ecdysozoa</taxon>
        <taxon>Arthropoda</taxon>
        <taxon>Hexapoda</taxon>
        <taxon>Insecta</taxon>
        <taxon>Pterygota</taxon>
        <taxon>Neoptera</taxon>
        <taxon>Endopterygota</taxon>
        <taxon>Coleoptera</taxon>
        <taxon>Polyphaga</taxon>
        <taxon>Cucujiformia</taxon>
        <taxon>Chrysomeloidea</taxon>
        <taxon>Cerambycidae</taxon>
        <taxon>Lamiinae</taxon>
        <taxon>Monochamini</taxon>
        <taxon>Molorchus</taxon>
    </lineage>
</organism>
<name>A0ABQ9JYQ1_9CUCU</name>
<keyword evidence="4" id="KW-1185">Reference proteome</keyword>
<dbReference type="Proteomes" id="UP001162164">
    <property type="component" value="Unassembled WGS sequence"/>
</dbReference>
<keyword evidence="1" id="KW-0677">Repeat</keyword>
<evidence type="ECO:0000259" key="2">
    <source>
        <dbReference type="PROSITE" id="PS50825"/>
    </source>
</evidence>
<evidence type="ECO:0000313" key="3">
    <source>
        <dbReference type="EMBL" id="KAJ8983466.1"/>
    </source>
</evidence>
<dbReference type="InterPro" id="IPR003410">
    <property type="entry name" value="HYR_dom"/>
</dbReference>
<accession>A0ABQ9JYQ1</accession>
<dbReference type="PROSITE" id="PS50825">
    <property type="entry name" value="HYR"/>
    <property type="match status" value="1"/>
</dbReference>
<dbReference type="EMBL" id="JAPWTJ010000073">
    <property type="protein sequence ID" value="KAJ8983466.1"/>
    <property type="molecule type" value="Genomic_DNA"/>
</dbReference>
<evidence type="ECO:0000256" key="1">
    <source>
        <dbReference type="ARBA" id="ARBA00022737"/>
    </source>
</evidence>
<evidence type="ECO:0000313" key="4">
    <source>
        <dbReference type="Proteomes" id="UP001162164"/>
    </source>
</evidence>
<protein>
    <recommendedName>
        <fullName evidence="2">HYR domain-containing protein</fullName>
    </recommendedName>
</protein>
<reference evidence="3" key="1">
    <citation type="journal article" date="2023" name="Insect Mol. Biol.">
        <title>Genome sequencing provides insights into the evolution of gene families encoding plant cell wall-degrading enzymes in longhorned beetles.</title>
        <authorList>
            <person name="Shin N.R."/>
            <person name="Okamura Y."/>
            <person name="Kirsch R."/>
            <person name="Pauchet Y."/>
        </authorList>
    </citation>
    <scope>NUCLEOTIDE SEQUENCE</scope>
    <source>
        <strain evidence="3">MMC_N1</strain>
    </source>
</reference>
<comment type="caution">
    <text evidence="3">The sequence shown here is derived from an EMBL/GenBank/DDBJ whole genome shotgun (WGS) entry which is preliminary data.</text>
</comment>
<proteinExistence type="predicted"/>
<feature type="domain" description="HYR" evidence="2">
    <location>
        <begin position="24"/>
        <end position="107"/>
    </location>
</feature>